<dbReference type="EMBL" id="JBGCUC010000007">
    <property type="protein sequence ID" value="MFG6076650.1"/>
    <property type="molecule type" value="Genomic_DNA"/>
</dbReference>
<dbReference type="Pfam" id="PF07690">
    <property type="entry name" value="MFS_1"/>
    <property type="match status" value="1"/>
</dbReference>
<feature type="transmembrane region" description="Helical" evidence="10">
    <location>
        <begin position="165"/>
        <end position="181"/>
    </location>
</feature>
<evidence type="ECO:0000256" key="8">
    <source>
        <dbReference type="ARBA" id="ARBA00022989"/>
    </source>
</evidence>
<evidence type="ECO:0000256" key="7">
    <source>
        <dbReference type="ARBA" id="ARBA00022847"/>
    </source>
</evidence>
<dbReference type="PANTHER" id="PTHR43528">
    <property type="entry name" value="ALPHA-KETOGLUTARATE PERMEASE"/>
    <property type="match status" value="1"/>
</dbReference>
<feature type="transmembrane region" description="Helical" evidence="10">
    <location>
        <begin position="193"/>
        <end position="209"/>
    </location>
</feature>
<dbReference type="PANTHER" id="PTHR43528:SF6">
    <property type="entry name" value="CITRATE-PROTON SYMPORTER"/>
    <property type="match status" value="1"/>
</dbReference>
<dbReference type="PROSITE" id="PS00216">
    <property type="entry name" value="SUGAR_TRANSPORT_1"/>
    <property type="match status" value="2"/>
</dbReference>
<evidence type="ECO:0000313" key="13">
    <source>
        <dbReference type="Proteomes" id="UP001605250"/>
    </source>
</evidence>
<feature type="transmembrane region" description="Helical" evidence="10">
    <location>
        <begin position="125"/>
        <end position="144"/>
    </location>
</feature>
<evidence type="ECO:0000256" key="10">
    <source>
        <dbReference type="SAM" id="Phobius"/>
    </source>
</evidence>
<feature type="transmembrane region" description="Helical" evidence="10">
    <location>
        <begin position="307"/>
        <end position="326"/>
    </location>
</feature>
<comment type="similarity">
    <text evidence="2">Belongs to the major facilitator superfamily. Metabolite:H+ Symporter (MHS) family (TC 2.A.1.6) family.</text>
</comment>
<feature type="transmembrane region" description="Helical" evidence="10">
    <location>
        <begin position="332"/>
        <end position="353"/>
    </location>
</feature>
<keyword evidence="7" id="KW-0769">Symport</keyword>
<evidence type="ECO:0000256" key="5">
    <source>
        <dbReference type="ARBA" id="ARBA00022519"/>
    </source>
</evidence>
<evidence type="ECO:0000313" key="12">
    <source>
        <dbReference type="EMBL" id="MFG6076650.1"/>
    </source>
</evidence>
<dbReference type="CDD" id="cd17368">
    <property type="entry name" value="MFS_CitA"/>
    <property type="match status" value="1"/>
</dbReference>
<evidence type="ECO:0000256" key="6">
    <source>
        <dbReference type="ARBA" id="ARBA00022692"/>
    </source>
</evidence>
<feature type="transmembrane region" description="Helical" evidence="10">
    <location>
        <begin position="404"/>
        <end position="421"/>
    </location>
</feature>
<dbReference type="PROSITE" id="PS00217">
    <property type="entry name" value="SUGAR_TRANSPORT_2"/>
    <property type="match status" value="1"/>
</dbReference>
<accession>A0ABW7CL88</accession>
<dbReference type="InterPro" id="IPR020846">
    <property type="entry name" value="MFS_dom"/>
</dbReference>
<keyword evidence="9 10" id="KW-0472">Membrane</keyword>
<feature type="domain" description="Major facilitator superfamily (MFS) profile" evidence="11">
    <location>
        <begin position="17"/>
        <end position="427"/>
    </location>
</feature>
<dbReference type="InterPro" id="IPR005829">
    <property type="entry name" value="Sugar_transporter_CS"/>
</dbReference>
<proteinExistence type="inferred from homology"/>
<reference evidence="12 13" key="1">
    <citation type="submission" date="2024-07" db="EMBL/GenBank/DDBJ databases">
        <title>Novel bacterial strain Erwinia sp. OPT-41 promoting growth of various crops.</title>
        <authorList>
            <person name="Egorshina A."/>
            <person name="Lukyantsev M.A."/>
            <person name="Golubev S.N."/>
            <person name="Muratova A.Y."/>
            <person name="Bulygina E.A."/>
        </authorList>
    </citation>
    <scope>NUCLEOTIDE SEQUENCE [LARGE SCALE GENOMIC DNA]</scope>
    <source>
        <strain evidence="12 13">OPT-41</strain>
    </source>
</reference>
<gene>
    <name evidence="12" type="ORF">AB3U87_09770</name>
</gene>
<comment type="subcellular location">
    <subcellularLocation>
        <location evidence="1">Cell inner membrane</location>
        <topology evidence="1">Multi-pass membrane protein</topology>
    </subcellularLocation>
</comment>
<feature type="transmembrane region" description="Helical" evidence="10">
    <location>
        <begin position="365"/>
        <end position="384"/>
    </location>
</feature>
<dbReference type="InterPro" id="IPR011701">
    <property type="entry name" value="MFS"/>
</dbReference>
<feature type="transmembrane region" description="Helical" evidence="10">
    <location>
        <begin position="278"/>
        <end position="295"/>
    </location>
</feature>
<dbReference type="PROSITE" id="PS50850">
    <property type="entry name" value="MFS"/>
    <property type="match status" value="1"/>
</dbReference>
<evidence type="ECO:0000256" key="3">
    <source>
        <dbReference type="ARBA" id="ARBA00022448"/>
    </source>
</evidence>
<evidence type="ECO:0000256" key="1">
    <source>
        <dbReference type="ARBA" id="ARBA00004429"/>
    </source>
</evidence>
<feature type="transmembrane region" description="Helical" evidence="10">
    <location>
        <begin position="30"/>
        <end position="47"/>
    </location>
</feature>
<dbReference type="InterPro" id="IPR051084">
    <property type="entry name" value="H+-coupled_symporters"/>
</dbReference>
<keyword evidence="8 10" id="KW-1133">Transmembrane helix</keyword>
<keyword evidence="4" id="KW-1003">Cell membrane</keyword>
<dbReference type="Gene3D" id="1.20.1250.20">
    <property type="entry name" value="MFS general substrate transporter like domains"/>
    <property type="match status" value="2"/>
</dbReference>
<organism evidence="12 13">
    <name type="scientific">Erwinia plantamica</name>
    <dbReference type="NCBI Taxonomy" id="3237104"/>
    <lineage>
        <taxon>Bacteria</taxon>
        <taxon>Pseudomonadati</taxon>
        <taxon>Pseudomonadota</taxon>
        <taxon>Gammaproteobacteria</taxon>
        <taxon>Enterobacterales</taxon>
        <taxon>Erwiniaceae</taxon>
        <taxon>Erwinia</taxon>
    </lineage>
</organism>
<feature type="transmembrane region" description="Helical" evidence="10">
    <location>
        <begin position="230"/>
        <end position="258"/>
    </location>
</feature>
<name>A0ABW7CL88_9GAMM</name>
<protein>
    <submittedName>
        <fullName evidence="12">MFS transporter</fullName>
    </submittedName>
</protein>
<keyword evidence="3" id="KW-0813">Transport</keyword>
<comment type="caution">
    <text evidence="12">The sequence shown here is derived from an EMBL/GenBank/DDBJ whole genome shotgun (WGS) entry which is preliminary data.</text>
</comment>
<evidence type="ECO:0000256" key="9">
    <source>
        <dbReference type="ARBA" id="ARBA00023136"/>
    </source>
</evidence>
<dbReference type="Proteomes" id="UP001605250">
    <property type="component" value="Unassembled WGS sequence"/>
</dbReference>
<evidence type="ECO:0000256" key="2">
    <source>
        <dbReference type="ARBA" id="ARBA00008240"/>
    </source>
</evidence>
<evidence type="ECO:0000259" key="11">
    <source>
        <dbReference type="PROSITE" id="PS50850"/>
    </source>
</evidence>
<dbReference type="InterPro" id="IPR004736">
    <property type="entry name" value="MHS_symport"/>
</dbReference>
<evidence type="ECO:0000256" key="4">
    <source>
        <dbReference type="ARBA" id="ARBA00022475"/>
    </source>
</evidence>
<keyword evidence="5" id="KW-0997">Cell inner membrane</keyword>
<dbReference type="InterPro" id="IPR036259">
    <property type="entry name" value="MFS_trans_sf"/>
</dbReference>
<feature type="transmembrane region" description="Helical" evidence="10">
    <location>
        <begin position="53"/>
        <end position="77"/>
    </location>
</feature>
<keyword evidence="13" id="KW-1185">Reference proteome</keyword>
<keyword evidence="6 10" id="KW-0812">Transmembrane</keyword>
<dbReference type="RefSeq" id="WP_301730721.1">
    <property type="nucleotide sequence ID" value="NZ_JBGCUC010000007.1"/>
</dbReference>
<feature type="transmembrane region" description="Helical" evidence="10">
    <location>
        <begin position="89"/>
        <end position="113"/>
    </location>
</feature>
<dbReference type="NCBIfam" id="NF011656">
    <property type="entry name" value="PRK15075.1"/>
    <property type="match status" value="1"/>
</dbReference>
<sequence>MHLTSGLPLSLRARIGAIFRVTSGNFLEQFDFFLFGFYATYIAHTFFPASSEFASLMMTFAVFGAGFLMRPVGAIVLGAYIDKVGRRKGLIVTLSIMAAGTFLIVLIPSYQAIGLWAPLLVLTGRLLQGFSAGAELGGVSVYLAEIATPGRKGFYTSWQSASQQVAIMVAAAMGFALNALLEETAIREWGWRLPFLFGCLIVPFIFVLRRKLEETQEFNARRTHLAMRQVFATLLANWQVVIAGMLMVAMTTTAFYLITVYAPTFGKKVLMLSASDSLLVTLLVAISNFCWLPIGGALSDRFGRKPVLITMTLLALATAWPALRLLAGAPGFYMMLGVLLWLSFIYGLYNGAMIPALTEIMPPEVRVAGFSLAYSLATAIFGGFTPVVSTGLIELTGDKASPGYWMSFAAVCALLATLYLYRRSATSVQPVARPLS</sequence>
<dbReference type="NCBIfam" id="TIGR00883">
    <property type="entry name" value="2A0106"/>
    <property type="match status" value="1"/>
</dbReference>
<dbReference type="SUPFAM" id="SSF103473">
    <property type="entry name" value="MFS general substrate transporter"/>
    <property type="match status" value="1"/>
</dbReference>